<dbReference type="STRING" id="1215343.B488_03660"/>
<organism evidence="3 4">
    <name type="scientific">Liberibacter crescens (strain BT-1)</name>
    <dbReference type="NCBI Taxonomy" id="1215343"/>
    <lineage>
        <taxon>Bacteria</taxon>
        <taxon>Pseudomonadati</taxon>
        <taxon>Pseudomonadota</taxon>
        <taxon>Alphaproteobacteria</taxon>
        <taxon>Hyphomicrobiales</taxon>
        <taxon>Rhizobiaceae</taxon>
        <taxon>Liberibacter</taxon>
    </lineage>
</organism>
<dbReference type="RefSeq" id="WP_015272786.1">
    <property type="nucleotide sequence ID" value="NC_019907.1"/>
</dbReference>
<dbReference type="SUPFAM" id="SSF54001">
    <property type="entry name" value="Cysteine proteinases"/>
    <property type="match status" value="1"/>
</dbReference>
<keyword evidence="3" id="KW-0378">Hydrolase</keyword>
<feature type="domain" description="Peptidase C1A papain C-terminal" evidence="2">
    <location>
        <begin position="32"/>
        <end position="252"/>
    </location>
</feature>
<sequence length="268" mass="30010">MSKFKSILKVRPSLPDHRDLYYSASLSVLQVLPPKIDNCPSFPVYDQGKIGSCTGNAFAGAVQFERIKAKEKPDFIPSRLFIYYNERQLENNVASDAGSSMLSGIKTLHKKGVCPEDEWTYDDTPADPTTNLFPSGSKPVTRPSDKAYRDAIPHKITRYERLHQSLNQLKGCLASGQVFVIGFAVYDSWFQGKGGNPSTIIPMPSVSDRLNGGHAVVVTGYDDEKQLFKFRNSWGEDIGEKGYFYMPYAYMLGKDLVFDPFVIYCVKA</sequence>
<reference evidence="3 4" key="1">
    <citation type="journal article" date="2012" name="Stand. Genomic Sci.">
        <title>Complete genome sequence of Liberibacter crescens BT-1.</title>
        <authorList>
            <person name="Leonard M.T."/>
            <person name="Fagen J.R."/>
            <person name="Davis-Richardson A.G."/>
            <person name="Davis M.J."/>
            <person name="Triplett E.W."/>
        </authorList>
    </citation>
    <scope>NUCLEOTIDE SEQUENCE [LARGE SCALE GENOMIC DNA]</scope>
    <source>
        <strain evidence="3 4">BT-1</strain>
    </source>
</reference>
<dbReference type="CDD" id="cd02619">
    <property type="entry name" value="Peptidase_C1"/>
    <property type="match status" value="1"/>
</dbReference>
<dbReference type="PATRIC" id="fig|1215343.11.peg.375"/>
<dbReference type="Proteomes" id="UP000010799">
    <property type="component" value="Chromosome"/>
</dbReference>
<proteinExistence type="predicted"/>
<dbReference type="InterPro" id="IPR038765">
    <property type="entry name" value="Papain-like_cys_pep_sf"/>
</dbReference>
<evidence type="ECO:0000313" key="3">
    <source>
        <dbReference type="EMBL" id="AGA64359.1"/>
    </source>
</evidence>
<dbReference type="Gene3D" id="3.90.70.10">
    <property type="entry name" value="Cysteine proteinases"/>
    <property type="match status" value="1"/>
</dbReference>
<dbReference type="eggNOG" id="COG4870">
    <property type="taxonomic scope" value="Bacteria"/>
</dbReference>
<dbReference type="PROSITE" id="PS00639">
    <property type="entry name" value="THIOL_PROTEASE_HIS"/>
    <property type="match status" value="1"/>
</dbReference>
<dbReference type="EMBL" id="CP003789">
    <property type="protein sequence ID" value="AGA64359.1"/>
    <property type="molecule type" value="Genomic_DNA"/>
</dbReference>
<dbReference type="SMART" id="SM00645">
    <property type="entry name" value="Pept_C1"/>
    <property type="match status" value="1"/>
</dbReference>
<dbReference type="AlphaFoldDB" id="L0ES79"/>
<dbReference type="KEGG" id="lcc:B488_03660"/>
<evidence type="ECO:0000256" key="1">
    <source>
        <dbReference type="SAM" id="MobiDB-lite"/>
    </source>
</evidence>
<dbReference type="SMR" id="L0ES79"/>
<name>L0ES79_LIBCB</name>
<accession>L0ES79</accession>
<keyword evidence="3" id="KW-0645">Protease</keyword>
<dbReference type="InterPro" id="IPR025660">
    <property type="entry name" value="Pept_his_AS"/>
</dbReference>
<dbReference type="Pfam" id="PF00112">
    <property type="entry name" value="Peptidase_C1"/>
    <property type="match status" value="1"/>
</dbReference>
<evidence type="ECO:0000259" key="2">
    <source>
        <dbReference type="SMART" id="SM00645"/>
    </source>
</evidence>
<dbReference type="GO" id="GO:0006508">
    <property type="term" value="P:proteolysis"/>
    <property type="evidence" value="ECO:0007669"/>
    <property type="project" value="UniProtKB-KW"/>
</dbReference>
<feature type="region of interest" description="Disordered" evidence="1">
    <location>
        <begin position="125"/>
        <end position="145"/>
    </location>
</feature>
<dbReference type="InterPro" id="IPR000668">
    <property type="entry name" value="Peptidase_C1A_C"/>
</dbReference>
<keyword evidence="4" id="KW-1185">Reference proteome</keyword>
<evidence type="ECO:0000313" key="4">
    <source>
        <dbReference type="Proteomes" id="UP000010799"/>
    </source>
</evidence>
<gene>
    <name evidence="3" type="ordered locus">B488_03660</name>
</gene>
<dbReference type="HOGENOM" id="CLU_056603_3_0_5"/>
<protein>
    <submittedName>
        <fullName evidence="3">Papain cysteine protease family protein</fullName>
    </submittedName>
</protein>
<dbReference type="GO" id="GO:0008234">
    <property type="term" value="F:cysteine-type peptidase activity"/>
    <property type="evidence" value="ECO:0007669"/>
    <property type="project" value="InterPro"/>
</dbReference>